<dbReference type="PANTHER" id="PTHR33993">
    <property type="entry name" value="GLYOXALASE-RELATED"/>
    <property type="match status" value="1"/>
</dbReference>
<proteinExistence type="predicted"/>
<dbReference type="Gene3D" id="3.10.180.10">
    <property type="entry name" value="2,3-Dihydroxybiphenyl 1,2-Dioxygenase, domain 1"/>
    <property type="match status" value="2"/>
</dbReference>
<organism evidence="2 3">
    <name type="scientific">Humitalea rosea</name>
    <dbReference type="NCBI Taxonomy" id="990373"/>
    <lineage>
        <taxon>Bacteria</taxon>
        <taxon>Pseudomonadati</taxon>
        <taxon>Pseudomonadota</taxon>
        <taxon>Alphaproteobacteria</taxon>
        <taxon>Acetobacterales</taxon>
        <taxon>Roseomonadaceae</taxon>
        <taxon>Humitalea</taxon>
    </lineage>
</organism>
<dbReference type="RefSeq" id="WP_111396963.1">
    <property type="nucleotide sequence ID" value="NZ_QKYU01000004.1"/>
</dbReference>
<dbReference type="EMBL" id="QKYU01000004">
    <property type="protein sequence ID" value="PZW48626.1"/>
    <property type="molecule type" value="Genomic_DNA"/>
</dbReference>
<comment type="caution">
    <text evidence="2">The sequence shown here is derived from an EMBL/GenBank/DDBJ whole genome shotgun (WGS) entry which is preliminary data.</text>
</comment>
<dbReference type="OrthoDB" id="9793039at2"/>
<feature type="domain" description="VOC" evidence="1">
    <location>
        <begin position="7"/>
        <end position="124"/>
    </location>
</feature>
<gene>
    <name evidence="2" type="ORF">C8P66_10440</name>
</gene>
<keyword evidence="3" id="KW-1185">Reference proteome</keyword>
<dbReference type="Pfam" id="PF00903">
    <property type="entry name" value="Glyoxalase"/>
    <property type="match status" value="2"/>
</dbReference>
<dbReference type="Proteomes" id="UP000249688">
    <property type="component" value="Unassembled WGS sequence"/>
</dbReference>
<dbReference type="CDD" id="cd07247">
    <property type="entry name" value="SgaA_N_like"/>
    <property type="match status" value="1"/>
</dbReference>
<dbReference type="PROSITE" id="PS51819">
    <property type="entry name" value="VOC"/>
    <property type="match status" value="2"/>
</dbReference>
<evidence type="ECO:0000259" key="1">
    <source>
        <dbReference type="PROSITE" id="PS51819"/>
    </source>
</evidence>
<protein>
    <recommendedName>
        <fullName evidence="1">VOC domain-containing protein</fullName>
    </recommendedName>
</protein>
<dbReference type="InterPro" id="IPR029068">
    <property type="entry name" value="Glyas_Bleomycin-R_OHBP_Dase"/>
</dbReference>
<dbReference type="AlphaFoldDB" id="A0A2W7IMT2"/>
<dbReference type="InterPro" id="IPR037523">
    <property type="entry name" value="VOC_core"/>
</dbReference>
<reference evidence="2 3" key="1">
    <citation type="submission" date="2018-06" db="EMBL/GenBank/DDBJ databases">
        <title>Genomic Encyclopedia of Archaeal and Bacterial Type Strains, Phase II (KMG-II): from individual species to whole genera.</title>
        <authorList>
            <person name="Goeker M."/>
        </authorList>
    </citation>
    <scope>NUCLEOTIDE SEQUENCE [LARGE SCALE GENOMIC DNA]</scope>
    <source>
        <strain evidence="2 3">DSM 24525</strain>
    </source>
</reference>
<dbReference type="InterPro" id="IPR052164">
    <property type="entry name" value="Anthracycline_SecMetBiosynth"/>
</dbReference>
<dbReference type="InterPro" id="IPR004360">
    <property type="entry name" value="Glyas_Fos-R_dOase_dom"/>
</dbReference>
<accession>A0A2W7IMT2</accession>
<dbReference type="SUPFAM" id="SSF54593">
    <property type="entry name" value="Glyoxalase/Bleomycin resistance protein/Dihydroxybiphenyl dioxygenase"/>
    <property type="match status" value="2"/>
</dbReference>
<evidence type="ECO:0000313" key="2">
    <source>
        <dbReference type="EMBL" id="PZW48626.1"/>
    </source>
</evidence>
<dbReference type="PANTHER" id="PTHR33993:SF14">
    <property type="entry name" value="GB|AAF24581.1"/>
    <property type="match status" value="1"/>
</dbReference>
<name>A0A2W7IMT2_9PROT</name>
<evidence type="ECO:0000313" key="3">
    <source>
        <dbReference type="Proteomes" id="UP000249688"/>
    </source>
</evidence>
<sequence>MTNRHGDFIWYELLTSDQDAAATFYGAVVGWQSRAVEGAAHGYRIFGIAGADVGGSMTLPAEAAQAGGRPGWLGYIAVDDVDAAAAAIVAAGGAQHIPPTDIPGIGRFAMLADPQGGIFYVMRGMAAGTSTAFAPGMVGHCHWNELATSDQPAALAFYGTQFGWRKGDVMPMGEMGDYQFLTHHDVGLGAVMTRPEGGPSPMWRFYFGVPDIDAAARAIDEKGGTIHHGPSEVPGGIFVIVGSDPQGAMFGVVGPRKA</sequence>
<feature type="domain" description="VOC" evidence="1">
    <location>
        <begin position="137"/>
        <end position="255"/>
    </location>
</feature>